<organism evidence="2 3">
    <name type="scientific">Fuerstiella marisgermanici</name>
    <dbReference type="NCBI Taxonomy" id="1891926"/>
    <lineage>
        <taxon>Bacteria</taxon>
        <taxon>Pseudomonadati</taxon>
        <taxon>Planctomycetota</taxon>
        <taxon>Planctomycetia</taxon>
        <taxon>Planctomycetales</taxon>
        <taxon>Planctomycetaceae</taxon>
        <taxon>Fuerstiella</taxon>
    </lineage>
</organism>
<protein>
    <recommendedName>
        <fullName evidence="4">DUF998 domain-containing protein</fullName>
    </recommendedName>
</protein>
<keyword evidence="3" id="KW-1185">Reference proteome</keyword>
<sequence>MSDLYAAPESAREAMVENQHSPCWIDCPYRYVMLTATVASLVSATCVSVFYTWCEVFYGSYGVGSPAWTQFLCGTSFYSAGMILAVGFGMMSGQCGEQPVKLLWLAIGGFACLLCSEMFLIATANIIPWLHTLGTFANVGLRSATLCVFVCWLLHVRIRKWRLLALLLVGTPGWMIMFFCIGKFGGGLPEWTYIRRSAFNTAWTFIAAWQIWAMLLPPKVKTQERQLSREDFLPHTFSLHQDAPQLDIEA</sequence>
<keyword evidence="1" id="KW-0472">Membrane</keyword>
<evidence type="ECO:0000256" key="1">
    <source>
        <dbReference type="SAM" id="Phobius"/>
    </source>
</evidence>
<dbReference type="Proteomes" id="UP000187735">
    <property type="component" value="Chromosome"/>
</dbReference>
<dbReference type="KEGG" id="fmr:Fuma_06724"/>
<feature type="transmembrane region" description="Helical" evidence="1">
    <location>
        <begin position="68"/>
        <end position="90"/>
    </location>
</feature>
<feature type="transmembrane region" description="Helical" evidence="1">
    <location>
        <begin position="163"/>
        <end position="185"/>
    </location>
</feature>
<keyword evidence="1" id="KW-0812">Transmembrane</keyword>
<feature type="transmembrane region" description="Helical" evidence="1">
    <location>
        <begin position="139"/>
        <end position="156"/>
    </location>
</feature>
<feature type="transmembrane region" description="Helical" evidence="1">
    <location>
        <begin position="31"/>
        <end position="53"/>
    </location>
</feature>
<feature type="transmembrane region" description="Helical" evidence="1">
    <location>
        <begin position="197"/>
        <end position="216"/>
    </location>
</feature>
<dbReference type="EMBL" id="CP017641">
    <property type="protein sequence ID" value="APZ97046.1"/>
    <property type="molecule type" value="Genomic_DNA"/>
</dbReference>
<name>A0A1P8WSM1_9PLAN</name>
<feature type="transmembrane region" description="Helical" evidence="1">
    <location>
        <begin position="102"/>
        <end position="127"/>
    </location>
</feature>
<proteinExistence type="predicted"/>
<dbReference type="AlphaFoldDB" id="A0A1P8WSM1"/>
<dbReference type="RefSeq" id="WP_077027990.1">
    <property type="nucleotide sequence ID" value="NZ_CP017641.1"/>
</dbReference>
<dbReference type="STRING" id="1891926.Fuma_06724"/>
<evidence type="ECO:0000313" key="3">
    <source>
        <dbReference type="Proteomes" id="UP000187735"/>
    </source>
</evidence>
<accession>A0A1P8WSM1</accession>
<keyword evidence="1" id="KW-1133">Transmembrane helix</keyword>
<evidence type="ECO:0008006" key="4">
    <source>
        <dbReference type="Google" id="ProtNLM"/>
    </source>
</evidence>
<gene>
    <name evidence="2" type="ORF">Fuma_06724</name>
</gene>
<evidence type="ECO:0000313" key="2">
    <source>
        <dbReference type="EMBL" id="APZ97046.1"/>
    </source>
</evidence>
<reference evidence="2 3" key="1">
    <citation type="journal article" date="2016" name="Front. Microbiol.">
        <title>Fuerstia marisgermanicae gen. nov., sp. nov., an Unusual Member of the Phylum Planctomycetes from the German Wadden Sea.</title>
        <authorList>
            <person name="Kohn T."/>
            <person name="Heuer A."/>
            <person name="Jogler M."/>
            <person name="Vollmers J."/>
            <person name="Boedeker C."/>
            <person name="Bunk B."/>
            <person name="Rast P."/>
            <person name="Borchert D."/>
            <person name="Glockner I."/>
            <person name="Freese H.M."/>
            <person name="Klenk H.P."/>
            <person name="Overmann J."/>
            <person name="Kaster A.K."/>
            <person name="Rohde M."/>
            <person name="Wiegand S."/>
            <person name="Jogler C."/>
        </authorList>
    </citation>
    <scope>NUCLEOTIDE SEQUENCE [LARGE SCALE GENOMIC DNA]</scope>
    <source>
        <strain evidence="2 3">NH11</strain>
    </source>
</reference>